<sequence length="71" mass="7762">MGDRAFQYEPLERFGEGLTTSRPWNRAALSGVERLNGRVAMIGFAAALIGEELTGRGIVGQLALMLRWLLG</sequence>
<dbReference type="Gene3D" id="1.10.3460.10">
    <property type="entry name" value="Chlorophyll a/b binding protein domain"/>
    <property type="match status" value="1"/>
</dbReference>
<protein>
    <submittedName>
        <fullName evidence="1">High light inducible protein</fullName>
    </submittedName>
</protein>
<evidence type="ECO:0000313" key="2">
    <source>
        <dbReference type="Proteomes" id="UP001304461"/>
    </source>
</evidence>
<dbReference type="EMBL" id="JAYGHX010000012">
    <property type="protein sequence ID" value="MEA5392505.1"/>
    <property type="molecule type" value="Genomic_DNA"/>
</dbReference>
<accession>A0ABU5RXJ1</accession>
<organism evidence="1 2">
    <name type="scientific">Cyanobium gracile UHCC 0139</name>
    <dbReference type="NCBI Taxonomy" id="3110308"/>
    <lineage>
        <taxon>Bacteria</taxon>
        <taxon>Bacillati</taxon>
        <taxon>Cyanobacteriota</taxon>
        <taxon>Cyanophyceae</taxon>
        <taxon>Synechococcales</taxon>
        <taxon>Prochlorococcaceae</taxon>
        <taxon>Cyanobium</taxon>
    </lineage>
</organism>
<gene>
    <name evidence="1" type="ORF">VB738_14675</name>
</gene>
<evidence type="ECO:0000313" key="1">
    <source>
        <dbReference type="EMBL" id="MEA5392505.1"/>
    </source>
</evidence>
<proteinExistence type="predicted"/>
<keyword evidence="2" id="KW-1185">Reference proteome</keyword>
<reference evidence="1 2" key="1">
    <citation type="submission" date="2023-12" db="EMBL/GenBank/DDBJ databases">
        <title>Baltic Sea Cyanobacteria.</title>
        <authorList>
            <person name="Delbaje E."/>
            <person name="Fewer D.P."/>
            <person name="Shishido T.K."/>
        </authorList>
    </citation>
    <scope>NUCLEOTIDE SEQUENCE [LARGE SCALE GENOMIC DNA]</scope>
    <source>
        <strain evidence="1 2">UHCC 0139</strain>
    </source>
</reference>
<name>A0ABU5RXJ1_9CYAN</name>
<dbReference type="SUPFAM" id="SSF103511">
    <property type="entry name" value="Chlorophyll a-b binding protein"/>
    <property type="match status" value="1"/>
</dbReference>
<dbReference type="Proteomes" id="UP001304461">
    <property type="component" value="Unassembled WGS sequence"/>
</dbReference>
<comment type="caution">
    <text evidence="1">The sequence shown here is derived from an EMBL/GenBank/DDBJ whole genome shotgun (WGS) entry which is preliminary data.</text>
</comment>
<dbReference type="RefSeq" id="WP_323306520.1">
    <property type="nucleotide sequence ID" value="NZ_JAYGHX010000012.1"/>
</dbReference>